<evidence type="ECO:0000256" key="2">
    <source>
        <dbReference type="ARBA" id="ARBA00005512"/>
    </source>
</evidence>
<dbReference type="EMBL" id="QOCI01000001">
    <property type="protein sequence ID" value="RRR20429.1"/>
    <property type="molecule type" value="Genomic_DNA"/>
</dbReference>
<comment type="similarity">
    <text evidence="2">Belongs to the lipase maturation factor family.</text>
</comment>
<organism evidence="10 11">
    <name type="scientific">Brachybacterium paraconglomeratum</name>
    <dbReference type="NCBI Taxonomy" id="173362"/>
    <lineage>
        <taxon>Bacteria</taxon>
        <taxon>Bacillati</taxon>
        <taxon>Actinomycetota</taxon>
        <taxon>Actinomycetes</taxon>
        <taxon>Micrococcales</taxon>
        <taxon>Dermabacteraceae</taxon>
        <taxon>Brachybacterium</taxon>
    </lineage>
</organism>
<dbReference type="Pfam" id="PF06762">
    <property type="entry name" value="LMF1"/>
    <property type="match status" value="1"/>
</dbReference>
<evidence type="ECO:0000256" key="7">
    <source>
        <dbReference type="SAM" id="Phobius"/>
    </source>
</evidence>
<evidence type="ECO:0000313" key="10">
    <source>
        <dbReference type="EMBL" id="RRR20429.1"/>
    </source>
</evidence>
<keyword evidence="3 7" id="KW-0812">Transmembrane</keyword>
<keyword evidence="4" id="KW-0256">Endoplasmic reticulum</keyword>
<evidence type="ECO:0000256" key="3">
    <source>
        <dbReference type="ARBA" id="ARBA00022692"/>
    </source>
</evidence>
<sequence length="493" mass="54752">MDWTSWIGLLDAQDSWIAREIVQRGVAAVYVLAFLSTFHQFPVLLGERGLLPVPAFLDRVGGSAGPTLFRHVPYSDALLRGMCAAGMLLGLAVVLGLPQQGPAWSMLAVFGTMWAMYLSIVSVGQIFYGYGWESMLLECGALVGLLGSHAVPPPQLMMLFLLWLLIRLEFGAGMIKMRGDRSWRDLTAMDHHHETQPMPGPLSRTAHLMPRWWHRAEVLGSHAVQLGIIWLVLAPQPVASFAACAVIATQLFLVVTGNYAWLNWLTILVACAAISDGFWRWLLGGPFPGWSWFGVPLGADGGGAGADVSSPLWWTVLVAAAFVGLAVLSRKPLANLFSSHQLMNASFDRFHLVNAYGAFGSMTERRYEVLIEGTEDAAGHHADEETWRAFEFRGKPGDLRRLPRQVAPYHLRLDWQMWFLALRPGAEPWFVALLERLADGDPGVRRLLARDPFDGRAPTALRVRYSLYRFARREERSGGARWVATDLGVIARR</sequence>
<feature type="domain" description="Lipase maturation factor 1/2 C-terminal" evidence="9">
    <location>
        <begin position="352"/>
        <end position="483"/>
    </location>
</feature>
<feature type="transmembrane region" description="Helical" evidence="7">
    <location>
        <begin position="21"/>
        <end position="41"/>
    </location>
</feature>
<keyword evidence="11" id="KW-1185">Reference proteome</keyword>
<dbReference type="InterPro" id="IPR057434">
    <property type="entry name" value="LMF1/2_N"/>
</dbReference>
<protein>
    <submittedName>
        <fullName evidence="10">Lipase maturation factor family protein</fullName>
    </submittedName>
</protein>
<evidence type="ECO:0000256" key="6">
    <source>
        <dbReference type="ARBA" id="ARBA00023136"/>
    </source>
</evidence>
<evidence type="ECO:0000259" key="9">
    <source>
        <dbReference type="Pfam" id="PF25179"/>
    </source>
</evidence>
<feature type="transmembrane region" description="Helical" evidence="7">
    <location>
        <begin position="156"/>
        <end position="175"/>
    </location>
</feature>
<dbReference type="PANTHER" id="PTHR14463">
    <property type="entry name" value="LIPASE MATURATION FACTOR"/>
    <property type="match status" value="1"/>
</dbReference>
<dbReference type="AlphaFoldDB" id="A0A426SPY5"/>
<evidence type="ECO:0000313" key="11">
    <source>
        <dbReference type="Proteomes" id="UP000274327"/>
    </source>
</evidence>
<proteinExistence type="inferred from homology"/>
<dbReference type="GeneID" id="78120054"/>
<name>A0A426SPY5_9MICO</name>
<evidence type="ECO:0000259" key="8">
    <source>
        <dbReference type="Pfam" id="PF06762"/>
    </source>
</evidence>
<dbReference type="GO" id="GO:0051604">
    <property type="term" value="P:protein maturation"/>
    <property type="evidence" value="ECO:0007669"/>
    <property type="project" value="InterPro"/>
</dbReference>
<feature type="transmembrane region" description="Helical" evidence="7">
    <location>
        <begin position="212"/>
        <end position="232"/>
    </location>
</feature>
<evidence type="ECO:0000256" key="4">
    <source>
        <dbReference type="ARBA" id="ARBA00022824"/>
    </source>
</evidence>
<feature type="transmembrane region" description="Helical" evidence="7">
    <location>
        <begin position="238"/>
        <end position="255"/>
    </location>
</feature>
<comment type="subcellular location">
    <subcellularLocation>
        <location evidence="1">Endoplasmic reticulum membrane</location>
        <topology evidence="1">Multi-pass membrane protein</topology>
    </subcellularLocation>
</comment>
<dbReference type="PANTHER" id="PTHR14463:SF10">
    <property type="entry name" value="LIPASE MATURATION FACTOR 1"/>
    <property type="match status" value="1"/>
</dbReference>
<keyword evidence="6 7" id="KW-0472">Membrane</keyword>
<accession>A0A426SPY5</accession>
<gene>
    <name evidence="10" type="ORF">DS079_03300</name>
</gene>
<dbReference type="Proteomes" id="UP000274327">
    <property type="component" value="Unassembled WGS sequence"/>
</dbReference>
<comment type="caution">
    <text evidence="10">The sequence shown here is derived from an EMBL/GenBank/DDBJ whole genome shotgun (WGS) entry which is preliminary data.</text>
</comment>
<dbReference type="Pfam" id="PF25179">
    <property type="entry name" value="LMF1_C"/>
    <property type="match status" value="1"/>
</dbReference>
<feature type="transmembrane region" description="Helical" evidence="7">
    <location>
        <begin position="77"/>
        <end position="97"/>
    </location>
</feature>
<feature type="domain" description="Lipase maturation factor 1/2 N-terminal" evidence="8">
    <location>
        <begin position="128"/>
        <end position="280"/>
    </location>
</feature>
<dbReference type="InterPro" id="IPR009613">
    <property type="entry name" value="LMF"/>
</dbReference>
<feature type="transmembrane region" description="Helical" evidence="7">
    <location>
        <begin position="262"/>
        <end position="282"/>
    </location>
</feature>
<feature type="transmembrane region" description="Helical" evidence="7">
    <location>
        <begin position="312"/>
        <end position="329"/>
    </location>
</feature>
<dbReference type="RefSeq" id="WP_126984801.1">
    <property type="nucleotide sequence ID" value="NZ_ML133851.1"/>
</dbReference>
<feature type="transmembrane region" description="Helical" evidence="7">
    <location>
        <begin position="104"/>
        <end position="128"/>
    </location>
</feature>
<evidence type="ECO:0000256" key="1">
    <source>
        <dbReference type="ARBA" id="ARBA00004477"/>
    </source>
</evidence>
<evidence type="ECO:0000256" key="5">
    <source>
        <dbReference type="ARBA" id="ARBA00022989"/>
    </source>
</evidence>
<keyword evidence="5 7" id="KW-1133">Transmembrane helix</keyword>
<dbReference type="InterPro" id="IPR057433">
    <property type="entry name" value="LMF1/2_C"/>
</dbReference>
<reference evidence="10 11" key="1">
    <citation type="submission" date="2018-07" db="EMBL/GenBank/DDBJ databases">
        <title>Brachybacteriurn paraconglorneratum KCTC 9916.</title>
        <authorList>
            <person name="Li Y."/>
        </authorList>
    </citation>
    <scope>NUCLEOTIDE SEQUENCE [LARGE SCALE GENOMIC DNA]</scope>
    <source>
        <strain evidence="10 11">KCTC 9916</strain>
    </source>
</reference>